<dbReference type="EMBL" id="MN739219">
    <property type="protein sequence ID" value="QHS94304.1"/>
    <property type="molecule type" value="Genomic_DNA"/>
</dbReference>
<dbReference type="InterPro" id="IPR036397">
    <property type="entry name" value="RNaseH_sf"/>
</dbReference>
<organism evidence="14">
    <name type="scientific">viral metagenome</name>
    <dbReference type="NCBI Taxonomy" id="1070528"/>
    <lineage>
        <taxon>unclassified sequences</taxon>
        <taxon>metagenomes</taxon>
        <taxon>organismal metagenomes</taxon>
    </lineage>
</organism>
<evidence type="ECO:0000256" key="3">
    <source>
        <dbReference type="ARBA" id="ARBA00004496"/>
    </source>
</evidence>
<dbReference type="CDD" id="cd07182">
    <property type="entry name" value="RNase_HII_bacteria_HII_like"/>
    <property type="match status" value="1"/>
</dbReference>
<dbReference type="SUPFAM" id="SSF53098">
    <property type="entry name" value="Ribonuclease H-like"/>
    <property type="match status" value="1"/>
</dbReference>
<dbReference type="PANTHER" id="PTHR10954:SF23">
    <property type="entry name" value="RIBONUCLEASE"/>
    <property type="match status" value="1"/>
</dbReference>
<evidence type="ECO:0000256" key="9">
    <source>
        <dbReference type="ARBA" id="ARBA00022723"/>
    </source>
</evidence>
<keyword evidence="11" id="KW-0378">Hydrolase</keyword>
<comment type="function">
    <text evidence="2">Endonuclease that specifically degrades the RNA of RNA-DNA hybrids.</text>
</comment>
<comment type="catalytic activity">
    <reaction evidence="1">
        <text>Endonucleolytic cleavage to 5'-phosphomonoester.</text>
        <dbReference type="EC" id="3.1.26.4"/>
    </reaction>
</comment>
<evidence type="ECO:0000256" key="11">
    <source>
        <dbReference type="ARBA" id="ARBA00022801"/>
    </source>
</evidence>
<dbReference type="InterPro" id="IPR012337">
    <property type="entry name" value="RNaseH-like_sf"/>
</dbReference>
<proteinExistence type="inferred from homology"/>
<dbReference type="GO" id="GO:0005737">
    <property type="term" value="C:cytoplasm"/>
    <property type="evidence" value="ECO:0007669"/>
    <property type="project" value="UniProtKB-SubCell"/>
</dbReference>
<dbReference type="GO" id="GO:0043137">
    <property type="term" value="P:DNA replication, removal of RNA primer"/>
    <property type="evidence" value="ECO:0007669"/>
    <property type="project" value="TreeGrafter"/>
</dbReference>
<feature type="domain" description="RNase H type-2" evidence="13">
    <location>
        <begin position="11"/>
        <end position="225"/>
    </location>
</feature>
<evidence type="ECO:0000256" key="8">
    <source>
        <dbReference type="ARBA" id="ARBA00022722"/>
    </source>
</evidence>
<evidence type="ECO:0000256" key="2">
    <source>
        <dbReference type="ARBA" id="ARBA00004065"/>
    </source>
</evidence>
<dbReference type="InterPro" id="IPR024567">
    <property type="entry name" value="RNase_HII/HIII_dom"/>
</dbReference>
<dbReference type="Pfam" id="PF01351">
    <property type="entry name" value="RNase_HII"/>
    <property type="match status" value="1"/>
</dbReference>
<dbReference type="InterPro" id="IPR001352">
    <property type="entry name" value="RNase_HII/HIII"/>
</dbReference>
<evidence type="ECO:0000256" key="1">
    <source>
        <dbReference type="ARBA" id="ARBA00000077"/>
    </source>
</evidence>
<evidence type="ECO:0000259" key="13">
    <source>
        <dbReference type="PROSITE" id="PS51975"/>
    </source>
</evidence>
<dbReference type="NCBIfam" id="NF000595">
    <property type="entry name" value="PRK00015.1-3"/>
    <property type="match status" value="1"/>
</dbReference>
<evidence type="ECO:0000256" key="5">
    <source>
        <dbReference type="ARBA" id="ARBA00012180"/>
    </source>
</evidence>
<protein>
    <recommendedName>
        <fullName evidence="6">Ribonuclease HII</fullName>
        <ecNumber evidence="5">3.1.26.4</ecNumber>
    </recommendedName>
</protein>
<dbReference type="Gene3D" id="3.30.420.10">
    <property type="entry name" value="Ribonuclease H-like superfamily/Ribonuclease H"/>
    <property type="match status" value="1"/>
</dbReference>
<dbReference type="PROSITE" id="PS51975">
    <property type="entry name" value="RNASE_H_2"/>
    <property type="match status" value="1"/>
</dbReference>
<dbReference type="GO" id="GO:0004523">
    <property type="term" value="F:RNA-DNA hybrid ribonuclease activity"/>
    <property type="evidence" value="ECO:0007669"/>
    <property type="project" value="UniProtKB-EC"/>
</dbReference>
<evidence type="ECO:0000256" key="6">
    <source>
        <dbReference type="ARBA" id="ARBA00019179"/>
    </source>
</evidence>
<keyword evidence="9" id="KW-0479">Metal-binding</keyword>
<dbReference type="GO" id="GO:0006298">
    <property type="term" value="P:mismatch repair"/>
    <property type="evidence" value="ECO:0007669"/>
    <property type="project" value="TreeGrafter"/>
</dbReference>
<keyword evidence="7" id="KW-0963">Cytoplasm</keyword>
<evidence type="ECO:0000256" key="7">
    <source>
        <dbReference type="ARBA" id="ARBA00022490"/>
    </source>
</evidence>
<evidence type="ECO:0000256" key="12">
    <source>
        <dbReference type="ARBA" id="ARBA00023211"/>
    </source>
</evidence>
<reference evidence="14" key="1">
    <citation type="journal article" date="2020" name="Nature">
        <title>Giant virus diversity and host interactions through global metagenomics.</title>
        <authorList>
            <person name="Schulz F."/>
            <person name="Roux S."/>
            <person name="Paez-Espino D."/>
            <person name="Jungbluth S."/>
            <person name="Walsh D.A."/>
            <person name="Denef V.J."/>
            <person name="McMahon K.D."/>
            <person name="Konstantinidis K.T."/>
            <person name="Eloe-Fadrosh E.A."/>
            <person name="Kyrpides N.C."/>
            <person name="Woyke T."/>
        </authorList>
    </citation>
    <scope>NUCLEOTIDE SEQUENCE</scope>
    <source>
        <strain evidence="14">GVMAG-M-3300018416-26</strain>
    </source>
</reference>
<evidence type="ECO:0000256" key="10">
    <source>
        <dbReference type="ARBA" id="ARBA00022759"/>
    </source>
</evidence>
<name>A0A6C0BRP6_9ZZZZ</name>
<keyword evidence="8" id="KW-0540">Nuclease</keyword>
<keyword evidence="12" id="KW-0464">Manganese</keyword>
<comment type="similarity">
    <text evidence="4">Belongs to the RNase HII family.</text>
</comment>
<comment type="subcellular location">
    <subcellularLocation>
        <location evidence="3">Cytoplasm</location>
    </subcellularLocation>
</comment>
<sequence length="225" mass="25996">MLQLYKDSIEENQVGVDEVGRGCFSGPVVAGAVLWDSKWLAENKDVYEHLKWIKDSKKMTQKRRTECSDFIKKHCKIYSISHISAEEIDEKNILNAAHEAMHNCIDQIHSSHTIDRLLVDGISFKPYKNKYFNIENISNDSIMIPHICEPQGDNKYLSIASASILAKVERDTFIVNLCDQFPEFQEKYDWINNKGYGTPKHIQGIREHGLSVYHRRTFGMCKNID</sequence>
<accession>A0A6C0BRP6</accession>
<dbReference type="GO" id="GO:0046872">
    <property type="term" value="F:metal ion binding"/>
    <property type="evidence" value="ECO:0007669"/>
    <property type="project" value="UniProtKB-KW"/>
</dbReference>
<dbReference type="AlphaFoldDB" id="A0A6C0BRP6"/>
<keyword evidence="10" id="KW-0255">Endonuclease</keyword>
<dbReference type="GO" id="GO:0003723">
    <property type="term" value="F:RNA binding"/>
    <property type="evidence" value="ECO:0007669"/>
    <property type="project" value="InterPro"/>
</dbReference>
<dbReference type="PANTHER" id="PTHR10954">
    <property type="entry name" value="RIBONUCLEASE H2 SUBUNIT A"/>
    <property type="match status" value="1"/>
</dbReference>
<dbReference type="EC" id="3.1.26.4" evidence="5"/>
<dbReference type="InterPro" id="IPR022898">
    <property type="entry name" value="RNase_HII"/>
</dbReference>
<evidence type="ECO:0000256" key="4">
    <source>
        <dbReference type="ARBA" id="ARBA00007383"/>
    </source>
</evidence>
<dbReference type="GO" id="GO:0032299">
    <property type="term" value="C:ribonuclease H2 complex"/>
    <property type="evidence" value="ECO:0007669"/>
    <property type="project" value="TreeGrafter"/>
</dbReference>
<evidence type="ECO:0000313" key="14">
    <source>
        <dbReference type="EMBL" id="QHS94304.1"/>
    </source>
</evidence>